<evidence type="ECO:0000256" key="4">
    <source>
        <dbReference type="ARBA" id="ARBA00022729"/>
    </source>
</evidence>
<dbReference type="InterPro" id="IPR001002">
    <property type="entry name" value="Chitin-bd_1"/>
</dbReference>
<keyword evidence="5" id="KW-0378">Hydrolase</keyword>
<dbReference type="Gene3D" id="3.20.20.370">
    <property type="entry name" value="Glycoside hydrolase/deacetylase"/>
    <property type="match status" value="1"/>
</dbReference>
<feature type="chain" id="PRO_5007589982" evidence="10">
    <location>
        <begin position="20"/>
        <end position="568"/>
    </location>
</feature>
<evidence type="ECO:0000259" key="11">
    <source>
        <dbReference type="PROSITE" id="PS50941"/>
    </source>
</evidence>
<dbReference type="InParanoid" id="A0A151V4F3"/>
<protein>
    <submittedName>
        <fullName evidence="13">Chitin deacetylase</fullName>
    </submittedName>
</protein>
<dbReference type="EMBL" id="JH165175">
    <property type="protein sequence ID" value="KYQ30446.1"/>
    <property type="molecule type" value="Genomic_DNA"/>
</dbReference>
<dbReference type="GO" id="GO:0008061">
    <property type="term" value="F:chitin binding"/>
    <property type="evidence" value="ECO:0007669"/>
    <property type="project" value="UniProtKB-UniRule"/>
</dbReference>
<dbReference type="Gene3D" id="3.30.60.10">
    <property type="entry name" value="Endochitinase-like"/>
    <property type="match status" value="2"/>
</dbReference>
<dbReference type="Pfam" id="PF01522">
    <property type="entry name" value="Polysacc_deac_1"/>
    <property type="match status" value="1"/>
</dbReference>
<keyword evidence="8" id="KW-1015">Disulfide bond</keyword>
<keyword evidence="14" id="KW-1185">Reference proteome</keyword>
<feature type="signal peptide" evidence="10">
    <location>
        <begin position="1"/>
        <end position="19"/>
    </location>
</feature>
<feature type="compositionally biased region" description="Low complexity" evidence="9">
    <location>
        <begin position="368"/>
        <end position="392"/>
    </location>
</feature>
<dbReference type="GO" id="GO:0005975">
    <property type="term" value="P:carbohydrate metabolic process"/>
    <property type="evidence" value="ECO:0007669"/>
    <property type="project" value="InterPro"/>
</dbReference>
<dbReference type="PROSITE" id="PS50941">
    <property type="entry name" value="CHIT_BIND_I_2"/>
    <property type="match status" value="3"/>
</dbReference>
<reference evidence="13 14" key="1">
    <citation type="journal article" date="2005" name="Nature">
        <title>The genome sequence of the rice blast fungus Magnaporthe grisea.</title>
        <authorList>
            <person name="Dean R.A."/>
            <person name="Talbot N.J."/>
            <person name="Ebbole D.J."/>
            <person name="Farman M.L."/>
            <person name="Mitchell T.K."/>
            <person name="Orbach M.J."/>
            <person name="Thon M."/>
            <person name="Kulkarni R."/>
            <person name="Xu J.R."/>
            <person name="Pan H."/>
            <person name="Read N.D."/>
            <person name="Lee Y.H."/>
            <person name="Carbone I."/>
            <person name="Brown D."/>
            <person name="Oh Y.Y."/>
            <person name="Donofrio N."/>
            <person name="Jeong J.S."/>
            <person name="Soanes D.M."/>
            <person name="Djonovic S."/>
            <person name="Kolomiets E."/>
            <person name="Rehmeyer C."/>
            <person name="Li W."/>
            <person name="Harding M."/>
            <person name="Kim S."/>
            <person name="Lebrun M.H."/>
            <person name="Bohnert H."/>
            <person name="Coughlan S."/>
            <person name="Butler J."/>
            <person name="Calvo S."/>
            <person name="Ma L.J."/>
            <person name="Nicol R."/>
            <person name="Purcell S."/>
            <person name="Nusbaum C."/>
            <person name="Galagan J.E."/>
            <person name="Birren B.W."/>
        </authorList>
    </citation>
    <scope>NUCLEOTIDE SEQUENCE [LARGE SCALE GENOMIC DNA]</scope>
    <source>
        <strain evidence="14">70-15 / ATCC MYA-4617 / FGSC 8958</strain>
    </source>
</reference>
<feature type="domain" description="NodB homology" evidence="12">
    <location>
        <begin position="152"/>
        <end position="344"/>
    </location>
</feature>
<dbReference type="PROSITE" id="PS51677">
    <property type="entry name" value="NODB"/>
    <property type="match status" value="1"/>
</dbReference>
<comment type="cofactor">
    <cofactor evidence="1">
        <name>Co(2+)</name>
        <dbReference type="ChEBI" id="CHEBI:48828"/>
    </cofactor>
</comment>
<evidence type="ECO:0000313" key="14">
    <source>
        <dbReference type="Proteomes" id="UP000009058"/>
    </source>
</evidence>
<organism evidence="13 14">
    <name type="scientific">Pyricularia oryzae (strain 70-15 / ATCC MYA-4617 / FGSC 8958)</name>
    <name type="common">Rice blast fungus</name>
    <name type="synonym">Magnaporthe oryzae</name>
    <dbReference type="NCBI Taxonomy" id="242507"/>
    <lineage>
        <taxon>Eukaryota</taxon>
        <taxon>Fungi</taxon>
        <taxon>Dikarya</taxon>
        <taxon>Ascomycota</taxon>
        <taxon>Pezizomycotina</taxon>
        <taxon>Sordariomycetes</taxon>
        <taxon>Sordariomycetidae</taxon>
        <taxon>Magnaporthales</taxon>
        <taxon>Pyriculariaceae</taxon>
        <taxon>Pyricularia</taxon>
    </lineage>
</organism>
<feature type="disulfide bond" evidence="8">
    <location>
        <begin position="542"/>
        <end position="556"/>
    </location>
</feature>
<evidence type="ECO:0000259" key="12">
    <source>
        <dbReference type="PROSITE" id="PS51677"/>
    </source>
</evidence>
<dbReference type="OrthoDB" id="407355at2759"/>
<dbReference type="CDD" id="cd10951">
    <property type="entry name" value="CE4_ClCDA_like"/>
    <property type="match status" value="1"/>
</dbReference>
<feature type="domain" description="Chitin-binding type-1" evidence="11">
    <location>
        <begin position="74"/>
        <end position="118"/>
    </location>
</feature>
<dbReference type="PANTHER" id="PTHR46471:SF4">
    <property type="entry name" value="CHITIN DEACETYLASE"/>
    <property type="match status" value="1"/>
</dbReference>
<feature type="domain" description="Chitin-binding type-1" evidence="11">
    <location>
        <begin position="400"/>
        <end position="446"/>
    </location>
</feature>
<dbReference type="InterPro" id="IPR011330">
    <property type="entry name" value="Glyco_hydro/deAcase_b/a-brl"/>
</dbReference>
<dbReference type="InterPro" id="IPR002509">
    <property type="entry name" value="NODB_dom"/>
</dbReference>
<dbReference type="GO" id="GO:0016810">
    <property type="term" value="F:hydrolase activity, acting on carbon-nitrogen (but not peptide) bonds"/>
    <property type="evidence" value="ECO:0007669"/>
    <property type="project" value="InterPro"/>
</dbReference>
<dbReference type="AlphaFoldDB" id="A0A151V4F3"/>
<feature type="domain" description="Chitin-binding type-1" evidence="11">
    <location>
        <begin position="523"/>
        <end position="568"/>
    </location>
</feature>
<evidence type="ECO:0000313" key="13">
    <source>
        <dbReference type="EMBL" id="KYQ30446.1"/>
    </source>
</evidence>
<evidence type="ECO:0000256" key="6">
    <source>
        <dbReference type="ARBA" id="ARBA00023277"/>
    </source>
</evidence>
<keyword evidence="4 10" id="KW-0732">Signal</keyword>
<keyword evidence="3" id="KW-0479">Metal-binding</keyword>
<dbReference type="FunCoup" id="A0A151V4F3">
    <property type="interactions" value="42"/>
</dbReference>
<dbReference type="GO" id="GO:0046872">
    <property type="term" value="F:metal ion binding"/>
    <property type="evidence" value="ECO:0007669"/>
    <property type="project" value="UniProtKB-KW"/>
</dbReference>
<feature type="compositionally biased region" description="Low complexity" evidence="9">
    <location>
        <begin position="455"/>
        <end position="480"/>
    </location>
</feature>
<dbReference type="KEGG" id="mgr:MGG_09159"/>
<evidence type="ECO:0000256" key="8">
    <source>
        <dbReference type="PROSITE-ProRule" id="PRU00261"/>
    </source>
</evidence>
<dbReference type="OMA" id="HEQTAMN"/>
<dbReference type="RefSeq" id="XP_016845950.1">
    <property type="nucleotide sequence ID" value="XM_016990467.1"/>
</dbReference>
<evidence type="ECO:0000256" key="9">
    <source>
        <dbReference type="SAM" id="MobiDB-lite"/>
    </source>
</evidence>
<feature type="disulfide bond" evidence="8">
    <location>
        <begin position="89"/>
        <end position="103"/>
    </location>
</feature>
<keyword evidence="7" id="KW-0170">Cobalt</keyword>
<dbReference type="Proteomes" id="UP000009058">
    <property type="component" value="Unassembled WGS sequence"/>
</dbReference>
<keyword evidence="6" id="KW-0119">Carbohydrate metabolism</keyword>
<evidence type="ECO:0000256" key="1">
    <source>
        <dbReference type="ARBA" id="ARBA00001941"/>
    </source>
</evidence>
<dbReference type="VEuPathDB" id="FungiDB:MGG_09159"/>
<dbReference type="InterPro" id="IPR036861">
    <property type="entry name" value="Endochitinase-like_sf"/>
</dbReference>
<comment type="caution">
    <text evidence="8">Lacks conserved residue(s) required for the propagation of feature annotation.</text>
</comment>
<evidence type="ECO:0000256" key="5">
    <source>
        <dbReference type="ARBA" id="ARBA00022801"/>
    </source>
</evidence>
<evidence type="ECO:0000256" key="10">
    <source>
        <dbReference type="SAM" id="SignalP"/>
    </source>
</evidence>
<dbReference type="PANTHER" id="PTHR46471">
    <property type="entry name" value="CHITIN DEACETYLASE"/>
    <property type="match status" value="1"/>
</dbReference>
<dbReference type="GeneID" id="2680086"/>
<gene>
    <name evidence="13" type="ORF">MGG_09159</name>
</gene>
<dbReference type="PHI-base" id="PHI:6391"/>
<dbReference type="SUPFAM" id="SSF88713">
    <property type="entry name" value="Glycoside hydrolase/deacetylase"/>
    <property type="match status" value="1"/>
</dbReference>
<proteinExistence type="predicted"/>
<feature type="region of interest" description="Disordered" evidence="9">
    <location>
        <begin position="360"/>
        <end position="398"/>
    </location>
</feature>
<evidence type="ECO:0000256" key="7">
    <source>
        <dbReference type="ARBA" id="ARBA00023285"/>
    </source>
</evidence>
<dbReference type="SUPFAM" id="SSF57016">
    <property type="entry name" value="Plant lectins/antimicrobial peptides"/>
    <property type="match status" value="3"/>
</dbReference>
<dbReference type="CDD" id="cd11618">
    <property type="entry name" value="ChtBD1_1"/>
    <property type="match status" value="2"/>
</dbReference>
<sequence>MRTATYTSAWLAAAALVSAHGDSAGLPRLLGRQAQRLGLNPVHTRAVPEVQPRQARFPVAGGAVVEKRAGIQSGDQCGPGFGSCAAGLCCSPEGWCGNEITSCQAPDCLFQYGPACDANQTPAGKSTASIARPQLGSVPYGGAGIYDCVNNGVMALTFDDGPFIYTETILDILKSYNAKATFFITGNNIHKGAIDTHWASVIQRMASEGHQIASHTWSHQNLTALTTAQRQDQMVKNEMAFRNILGYFPTYMRPPFSECDAACESQLKKLGYHITYFDLDTADYLNDSPLLIQNSKNNFDNAVDGQVVSQSDFLVISHDIHEQTAHNLTAYMLERMKTLGYQAVTVGECLGDAQANWYRQAGGPNPQPQTSYTAPSTSTTATAASSAAPSPTGALKASPDATCGGNTGNTCAGSGFGNCCSPSGWCGSTDEYCGAGCQKFFGSCGMSSGPSSSSAATVKSASPTSSASSSTSSSPSTAKKVNPSPVAPFNNGTAPSSSSVVLGSTSSSAAPANQSPVLKVSPDATCGGNTGNTCKGSAFGNCCSVNGWCGFTTAYCGSGCQKGFGTCN</sequence>
<dbReference type="eggNOG" id="ENOG502QRIP">
    <property type="taxonomic scope" value="Eukaryota"/>
</dbReference>
<name>A0A151V4F3_PYRO7</name>
<feature type="disulfide bond" evidence="8">
    <location>
        <begin position="84"/>
        <end position="96"/>
    </location>
</feature>
<evidence type="ECO:0000256" key="3">
    <source>
        <dbReference type="ARBA" id="ARBA00022723"/>
    </source>
</evidence>
<evidence type="ECO:0000256" key="2">
    <source>
        <dbReference type="ARBA" id="ARBA00022669"/>
    </source>
</evidence>
<accession>A0A151V4F3</accession>
<feature type="disulfide bond" evidence="8">
    <location>
        <begin position="419"/>
        <end position="433"/>
    </location>
</feature>
<feature type="region of interest" description="Disordered" evidence="9">
    <location>
        <begin position="455"/>
        <end position="492"/>
    </location>
</feature>
<dbReference type="SMART" id="SM00270">
    <property type="entry name" value="ChtBD1"/>
    <property type="match status" value="3"/>
</dbReference>
<dbReference type="SMR" id="A0A151V4F3"/>
<keyword evidence="2 8" id="KW-0147">Chitin-binding</keyword>